<dbReference type="AlphaFoldDB" id="A0A3B1DLC8"/>
<dbReference type="STRING" id="1921549.GCA_900128825_00180"/>
<dbReference type="RefSeq" id="WP_158349061.1">
    <property type="nucleotide sequence ID" value="NZ_LR025085.1"/>
</dbReference>
<evidence type="ECO:0000313" key="2">
    <source>
        <dbReference type="Proteomes" id="UP000271849"/>
    </source>
</evidence>
<protein>
    <submittedName>
        <fullName evidence="1">UPF0259 membrane protein YciC</fullName>
    </submittedName>
</protein>
<evidence type="ECO:0000313" key="1">
    <source>
        <dbReference type="EMBL" id="VAX76511.1"/>
    </source>
</evidence>
<dbReference type="EMBL" id="LR025085">
    <property type="protein sequence ID" value="VAX76511.1"/>
    <property type="molecule type" value="Genomic_DNA"/>
</dbReference>
<name>A0A3B1DLC8_9GAMM</name>
<dbReference type="OrthoDB" id="6554514at2"/>
<reference evidence="2" key="1">
    <citation type="submission" date="2018-09" db="EMBL/GenBank/DDBJ databases">
        <authorList>
            <person name="Manzano-Marin A."/>
            <person name="Manzano-Marin A."/>
        </authorList>
    </citation>
    <scope>NUCLEOTIDE SEQUENCE [LARGE SCALE GENOMIC DNA]</scope>
    <source>
        <strain evidence="2">BuCistrobi</strain>
    </source>
</reference>
<organism evidence="1 2">
    <name type="scientific">Buchnera aphidicola</name>
    <name type="common">Cinara strobi</name>
    <dbReference type="NCBI Taxonomy" id="1921549"/>
    <lineage>
        <taxon>Bacteria</taxon>
        <taxon>Pseudomonadati</taxon>
        <taxon>Pseudomonadota</taxon>
        <taxon>Gammaproteobacteria</taxon>
        <taxon>Enterobacterales</taxon>
        <taxon>Erwiniaceae</taxon>
        <taxon>Buchnera</taxon>
    </lineage>
</organism>
<gene>
    <name evidence="1" type="primary">yciC</name>
    <name evidence="1" type="ORF">BUCINSTRO3249_0181</name>
</gene>
<dbReference type="Proteomes" id="UP000271849">
    <property type="component" value="Chromosome"/>
</dbReference>
<sequence>MLSNIYIIVHDARKFFHENIINILMLSIFSALISVAIQKFFSINITELLILYNNHYYKSLPLKKIIMDMQLDQKKIVFYMKYINIICIIFSHAFLCTSIKYLIKSFPLSFLKKSSYIIMKTLKYFFLLMPIIWLKLTLIEIGSNFFIIFNLIVHILFSLSPIICLIEKKNILDSLHNSLIISWKYIYVITPAVLFGLMVKSLMIVIFKTIFIFPTYINFFISDVILNIGFIYVTIYLFRLYHFFKIKNIIQ</sequence>
<accession>A0A3B1DLC8</accession>
<proteinExistence type="predicted"/>
<dbReference type="Pfam" id="PF06790">
    <property type="entry name" value="UPF0259"/>
    <property type="match status" value="1"/>
</dbReference>